<proteinExistence type="predicted"/>
<evidence type="ECO:0000313" key="4">
    <source>
        <dbReference type="EMBL" id="SER15724.1"/>
    </source>
</evidence>
<feature type="domain" description="Transposase IS4-like" evidence="2">
    <location>
        <begin position="214"/>
        <end position="431"/>
    </location>
</feature>
<dbReference type="PANTHER" id="PTHR33408:SF2">
    <property type="entry name" value="TRANSPOSASE DDE DOMAIN-CONTAINING PROTEIN"/>
    <property type="match status" value="1"/>
</dbReference>
<feature type="region of interest" description="Disordered" evidence="1">
    <location>
        <begin position="151"/>
        <end position="173"/>
    </location>
</feature>
<dbReference type="STRING" id="571933.SAMN05216362_15216"/>
<evidence type="ECO:0000256" key="1">
    <source>
        <dbReference type="SAM" id="MobiDB-lite"/>
    </source>
</evidence>
<dbReference type="GO" id="GO:0003677">
    <property type="term" value="F:DNA binding"/>
    <property type="evidence" value="ECO:0007669"/>
    <property type="project" value="InterPro"/>
</dbReference>
<organism evidence="4 5">
    <name type="scientific">Piscibacillus halophilus</name>
    <dbReference type="NCBI Taxonomy" id="571933"/>
    <lineage>
        <taxon>Bacteria</taxon>
        <taxon>Bacillati</taxon>
        <taxon>Bacillota</taxon>
        <taxon>Bacilli</taxon>
        <taxon>Bacillales</taxon>
        <taxon>Bacillaceae</taxon>
        <taxon>Piscibacillus</taxon>
    </lineage>
</organism>
<gene>
    <name evidence="4" type="ORF">SAMN05216362_15216</name>
</gene>
<evidence type="ECO:0000259" key="3">
    <source>
        <dbReference type="Pfam" id="PF05598"/>
    </source>
</evidence>
<dbReference type="Pfam" id="PF01609">
    <property type="entry name" value="DDE_Tnp_1"/>
    <property type="match status" value="1"/>
</dbReference>
<sequence>MSIIRQPSLFDMHELYELEPTHHFEAVFSTIDLNPFWNLFDKPKKVGAPRELNYGAMVYSLIARMVERIVTIKDLIKRLKRDPVFRYDCGFLHSDQIPSEASYSRMITVISESNVMTHIHDELILLAINEGHISDENIAFVATHFEARDRAQASKKKEKQTPKKRGRKPKVEREQWLKEKQAAENARPIYEKEIVHQLSESVETLYKEAPIEPKWGIKKNSDGKNTFWFGYKGHLAVSTKSQYILTGIMTSGNLNDGKAAIPLLKKIDRDLPALFTAGLFDAGYDYEPIYQQLTNQNLQAVIPYNQRNEREVVGYDEHFAPTCVREHSYRYDSFDQKYKTLKYTRPKECTACPLRLDSLCQMTFKIRQSTDIRKYTHPARGSKKWNELYKERTAVERVNAYLKEFFGLNNVRHRTGKKARLHFQLVTLVYNASKLAADRIRLEMEQHSLKTA</sequence>
<dbReference type="RefSeq" id="WP_091775842.1">
    <property type="nucleotide sequence ID" value="NZ_FOES01000052.1"/>
</dbReference>
<dbReference type="EMBL" id="FOES01000052">
    <property type="protein sequence ID" value="SER15724.1"/>
    <property type="molecule type" value="Genomic_DNA"/>
</dbReference>
<feature type="compositionally biased region" description="Basic residues" evidence="1">
    <location>
        <begin position="153"/>
        <end position="168"/>
    </location>
</feature>
<evidence type="ECO:0000259" key="2">
    <source>
        <dbReference type="Pfam" id="PF01609"/>
    </source>
</evidence>
<dbReference type="AlphaFoldDB" id="A0A1H9LWC5"/>
<dbReference type="Pfam" id="PF05598">
    <property type="entry name" value="DUF772"/>
    <property type="match status" value="1"/>
</dbReference>
<name>A0A1H9LWC5_9BACI</name>
<protein>
    <submittedName>
        <fullName evidence="4">Transposase</fullName>
    </submittedName>
</protein>
<dbReference type="PANTHER" id="PTHR33408">
    <property type="entry name" value="TRANSPOSASE"/>
    <property type="match status" value="1"/>
</dbReference>
<dbReference type="OrthoDB" id="5751230at2"/>
<reference evidence="4 5" key="1">
    <citation type="submission" date="2016-10" db="EMBL/GenBank/DDBJ databases">
        <authorList>
            <person name="de Groot N.N."/>
        </authorList>
    </citation>
    <scope>NUCLEOTIDE SEQUENCE [LARGE SCALE GENOMIC DNA]</scope>
    <source>
        <strain evidence="4 5">DSM 21633</strain>
    </source>
</reference>
<feature type="domain" description="Transposase InsH N-terminal" evidence="3">
    <location>
        <begin position="15"/>
        <end position="106"/>
    </location>
</feature>
<keyword evidence="5" id="KW-1185">Reference proteome</keyword>
<dbReference type="GO" id="GO:0006313">
    <property type="term" value="P:DNA transposition"/>
    <property type="evidence" value="ECO:0007669"/>
    <property type="project" value="InterPro"/>
</dbReference>
<accession>A0A1H9LWC5</accession>
<dbReference type="InterPro" id="IPR002559">
    <property type="entry name" value="Transposase_11"/>
</dbReference>
<dbReference type="Proteomes" id="UP000199427">
    <property type="component" value="Unassembled WGS sequence"/>
</dbReference>
<dbReference type="GO" id="GO:0004803">
    <property type="term" value="F:transposase activity"/>
    <property type="evidence" value="ECO:0007669"/>
    <property type="project" value="InterPro"/>
</dbReference>
<evidence type="ECO:0000313" key="5">
    <source>
        <dbReference type="Proteomes" id="UP000199427"/>
    </source>
</evidence>
<dbReference type="InterPro" id="IPR008490">
    <property type="entry name" value="Transposase_InsH_N"/>
</dbReference>